<proteinExistence type="predicted"/>
<organism evidence="3 4">
    <name type="scientific">Agrocybe pediades</name>
    <dbReference type="NCBI Taxonomy" id="84607"/>
    <lineage>
        <taxon>Eukaryota</taxon>
        <taxon>Fungi</taxon>
        <taxon>Dikarya</taxon>
        <taxon>Basidiomycota</taxon>
        <taxon>Agaricomycotina</taxon>
        <taxon>Agaricomycetes</taxon>
        <taxon>Agaricomycetidae</taxon>
        <taxon>Agaricales</taxon>
        <taxon>Agaricineae</taxon>
        <taxon>Strophariaceae</taxon>
        <taxon>Agrocybe</taxon>
    </lineage>
</organism>
<dbReference type="AlphaFoldDB" id="A0A8H4R671"/>
<evidence type="ECO:0000313" key="4">
    <source>
        <dbReference type="Proteomes" id="UP000521872"/>
    </source>
</evidence>
<feature type="transmembrane region" description="Helical" evidence="2">
    <location>
        <begin position="146"/>
        <end position="167"/>
    </location>
</feature>
<feature type="transmembrane region" description="Helical" evidence="2">
    <location>
        <begin position="86"/>
        <end position="106"/>
    </location>
</feature>
<keyword evidence="4" id="KW-1185">Reference proteome</keyword>
<keyword evidence="2" id="KW-1133">Transmembrane helix</keyword>
<reference evidence="3 4" key="1">
    <citation type="submission" date="2019-12" db="EMBL/GenBank/DDBJ databases">
        <authorList>
            <person name="Floudas D."/>
            <person name="Bentzer J."/>
            <person name="Ahren D."/>
            <person name="Johansson T."/>
            <person name="Persson P."/>
            <person name="Tunlid A."/>
        </authorList>
    </citation>
    <scope>NUCLEOTIDE SEQUENCE [LARGE SCALE GENOMIC DNA]</scope>
    <source>
        <strain evidence="3 4">CBS 102.39</strain>
    </source>
</reference>
<dbReference type="Proteomes" id="UP000521872">
    <property type="component" value="Unassembled WGS sequence"/>
</dbReference>
<feature type="compositionally biased region" description="Polar residues" evidence="1">
    <location>
        <begin position="230"/>
        <end position="264"/>
    </location>
</feature>
<protein>
    <submittedName>
        <fullName evidence="3">Uncharacterized protein</fullName>
    </submittedName>
</protein>
<evidence type="ECO:0000256" key="1">
    <source>
        <dbReference type="SAM" id="MobiDB-lite"/>
    </source>
</evidence>
<feature type="compositionally biased region" description="Basic and acidic residues" evidence="1">
    <location>
        <begin position="217"/>
        <end position="227"/>
    </location>
</feature>
<evidence type="ECO:0000313" key="3">
    <source>
        <dbReference type="EMBL" id="KAF4623476.1"/>
    </source>
</evidence>
<feature type="transmembrane region" description="Helical" evidence="2">
    <location>
        <begin position="28"/>
        <end position="48"/>
    </location>
</feature>
<evidence type="ECO:0000256" key="2">
    <source>
        <dbReference type="SAM" id="Phobius"/>
    </source>
</evidence>
<accession>A0A8H4R671</accession>
<feature type="transmembrane region" description="Helical" evidence="2">
    <location>
        <begin position="54"/>
        <end position="74"/>
    </location>
</feature>
<keyword evidence="2" id="KW-0812">Transmembrane</keyword>
<name>A0A8H4R671_9AGAR</name>
<sequence>MKKAREYCCCAIPLVNAGIYATLVEQTVLGILVGTLAIGTPFIVGASTFSWSKWVLAIVAYIGAGVQFLGFIGVSREKPTLFKRYVTLHGIVTSLGFSVAAAWIIMSATRHTTAKTKCLLDFFTTADGATASEGDTLCTIFPWVDVGIMGGLWVLLGILQIYLMFVISSYGASQRRDHDQYDHVYDPAQPLTADNIPLEQNDPWDSRPSGDYQYSDKPGRQNSDYKHLRNQSSVSASEVFNQPYQEPKDSFSTSRYDYNANPSYPSYAHTQEPLPTPVNNYYYPQDDNDYPAVERPSQTQNHPAEGSFGRKTPRHQY</sequence>
<comment type="caution">
    <text evidence="3">The sequence shown here is derived from an EMBL/GenBank/DDBJ whole genome shotgun (WGS) entry which is preliminary data.</text>
</comment>
<dbReference type="EMBL" id="JAACJL010000001">
    <property type="protein sequence ID" value="KAF4623476.1"/>
    <property type="molecule type" value="Genomic_DNA"/>
</dbReference>
<gene>
    <name evidence="3" type="ORF">D9613_001879</name>
</gene>
<feature type="region of interest" description="Disordered" evidence="1">
    <location>
        <begin position="190"/>
        <end position="317"/>
    </location>
</feature>
<keyword evidence="2" id="KW-0472">Membrane</keyword>